<organism evidence="13 14">
    <name type="scientific">Rhizobium halophytocola</name>
    <dbReference type="NCBI Taxonomy" id="735519"/>
    <lineage>
        <taxon>Bacteria</taxon>
        <taxon>Pseudomonadati</taxon>
        <taxon>Pseudomonadota</taxon>
        <taxon>Alphaproteobacteria</taxon>
        <taxon>Hyphomicrobiales</taxon>
        <taxon>Rhizobiaceae</taxon>
        <taxon>Rhizobium/Agrobacterium group</taxon>
        <taxon>Rhizobium</taxon>
    </lineage>
</organism>
<evidence type="ECO:0000256" key="6">
    <source>
        <dbReference type="ARBA" id="ARBA00022692"/>
    </source>
</evidence>
<keyword evidence="9" id="KW-0625">Polysaccharide transport</keyword>
<keyword evidence="4 11" id="KW-1003">Cell membrane</keyword>
<dbReference type="PANTHER" id="PTHR30413:SF10">
    <property type="entry name" value="CAPSULE POLYSACCHARIDE EXPORT INNER-MEMBRANE PROTEIN CTRC"/>
    <property type="match status" value="1"/>
</dbReference>
<evidence type="ECO:0000256" key="7">
    <source>
        <dbReference type="ARBA" id="ARBA00022903"/>
    </source>
</evidence>
<feature type="transmembrane region" description="Helical" evidence="11">
    <location>
        <begin position="170"/>
        <end position="188"/>
    </location>
</feature>
<dbReference type="Proteomes" id="UP000759443">
    <property type="component" value="Unassembled WGS sequence"/>
</dbReference>
<evidence type="ECO:0000256" key="8">
    <source>
        <dbReference type="ARBA" id="ARBA00022989"/>
    </source>
</evidence>
<evidence type="ECO:0000313" key="13">
    <source>
        <dbReference type="EMBL" id="MBP1852297.1"/>
    </source>
</evidence>
<comment type="similarity">
    <text evidence="2 11">Belongs to the ABC-2 integral membrane protein family.</text>
</comment>
<evidence type="ECO:0000256" key="2">
    <source>
        <dbReference type="ARBA" id="ARBA00007783"/>
    </source>
</evidence>
<evidence type="ECO:0000313" key="14">
    <source>
        <dbReference type="Proteomes" id="UP000759443"/>
    </source>
</evidence>
<protein>
    <recommendedName>
        <fullName evidence="11">Transport permease protein</fullName>
    </recommendedName>
</protein>
<evidence type="ECO:0000256" key="9">
    <source>
        <dbReference type="ARBA" id="ARBA00023047"/>
    </source>
</evidence>
<keyword evidence="6 11" id="KW-0812">Transmembrane</keyword>
<comment type="caution">
    <text evidence="13">The sequence shown here is derived from an EMBL/GenBank/DDBJ whole genome shotgun (WGS) entry which is preliminary data.</text>
</comment>
<evidence type="ECO:0000256" key="4">
    <source>
        <dbReference type="ARBA" id="ARBA00022475"/>
    </source>
</evidence>
<feature type="domain" description="ABC transmembrane type-2" evidence="12">
    <location>
        <begin position="27"/>
        <end position="255"/>
    </location>
</feature>
<keyword evidence="7" id="KW-0972">Capsule biogenesis/degradation</keyword>
<dbReference type="InterPro" id="IPR047817">
    <property type="entry name" value="ABC2_TM_bact-type"/>
</dbReference>
<dbReference type="InterPro" id="IPR000412">
    <property type="entry name" value="ABC_2_transport"/>
</dbReference>
<keyword evidence="10 11" id="KW-0472">Membrane</keyword>
<comment type="subcellular location">
    <subcellularLocation>
        <location evidence="11">Cell inner membrane</location>
        <topology evidence="11">Multi-pass membrane protein</topology>
    </subcellularLocation>
    <subcellularLocation>
        <location evidence="1">Cell membrane</location>
        <topology evidence="1">Multi-pass membrane protein</topology>
    </subcellularLocation>
</comment>
<feature type="transmembrane region" description="Helical" evidence="11">
    <location>
        <begin position="28"/>
        <end position="50"/>
    </location>
</feature>
<keyword evidence="14" id="KW-1185">Reference proteome</keyword>
<dbReference type="RefSeq" id="WP_209947128.1">
    <property type="nucleotide sequence ID" value="NZ_JAGGJU010000010.1"/>
</dbReference>
<accession>A0ABS4E2X9</accession>
<dbReference type="PROSITE" id="PS51012">
    <property type="entry name" value="ABC_TM2"/>
    <property type="match status" value="1"/>
</dbReference>
<feature type="transmembrane region" description="Helical" evidence="11">
    <location>
        <begin position="137"/>
        <end position="158"/>
    </location>
</feature>
<dbReference type="EMBL" id="JAGGJU010000010">
    <property type="protein sequence ID" value="MBP1852297.1"/>
    <property type="molecule type" value="Genomic_DNA"/>
</dbReference>
<keyword evidence="8 11" id="KW-1133">Transmembrane helix</keyword>
<evidence type="ECO:0000256" key="1">
    <source>
        <dbReference type="ARBA" id="ARBA00004651"/>
    </source>
</evidence>
<feature type="transmembrane region" description="Helical" evidence="11">
    <location>
        <begin position="103"/>
        <end position="125"/>
    </location>
</feature>
<gene>
    <name evidence="13" type="ORF">J2Z17_003752</name>
</gene>
<keyword evidence="5" id="KW-0762">Sugar transport</keyword>
<evidence type="ECO:0000256" key="5">
    <source>
        <dbReference type="ARBA" id="ARBA00022597"/>
    </source>
</evidence>
<dbReference type="PANTHER" id="PTHR30413">
    <property type="entry name" value="INNER MEMBRANE TRANSPORT PERMEASE"/>
    <property type="match status" value="1"/>
</dbReference>
<feature type="transmembrane region" description="Helical" evidence="11">
    <location>
        <begin position="200"/>
        <end position="217"/>
    </location>
</feature>
<keyword evidence="3 11" id="KW-0813">Transport</keyword>
<evidence type="ECO:0000256" key="11">
    <source>
        <dbReference type="RuleBase" id="RU361157"/>
    </source>
</evidence>
<sequence length="255" mass="28108">MYLKTHVRVVAALLIREMSTRFGSRPGGYIWALVDPAAHIILLTVIFQAIARQPALGTSFPLFYATGYVGFSFYQSVVGYVSAALNSNKALLSYPNVAPFDTIVARYILQMGTTAFVAIIVIGAISTSLYHPLNLDWLPIMEAAIAGSLLALGTALSNTVLFRSWPLYESIYGIITRPLMLISGVFFLPDSIPQPFRDIVLLNPIAHVIVLFRSGFYPEYRATAYSPEYLYTFVTGSLLLGMTLFASSSKLLRNE</sequence>
<feature type="transmembrane region" description="Helical" evidence="11">
    <location>
        <begin position="62"/>
        <end position="83"/>
    </location>
</feature>
<evidence type="ECO:0000259" key="12">
    <source>
        <dbReference type="PROSITE" id="PS51012"/>
    </source>
</evidence>
<evidence type="ECO:0000256" key="10">
    <source>
        <dbReference type="ARBA" id="ARBA00023136"/>
    </source>
</evidence>
<proteinExistence type="inferred from homology"/>
<feature type="transmembrane region" description="Helical" evidence="11">
    <location>
        <begin position="229"/>
        <end position="247"/>
    </location>
</feature>
<reference evidence="13 14" key="1">
    <citation type="submission" date="2021-03" db="EMBL/GenBank/DDBJ databases">
        <title>Genomic Encyclopedia of Type Strains, Phase IV (KMG-IV): sequencing the most valuable type-strain genomes for metagenomic binning, comparative biology and taxonomic classification.</title>
        <authorList>
            <person name="Goeker M."/>
        </authorList>
    </citation>
    <scope>NUCLEOTIDE SEQUENCE [LARGE SCALE GENOMIC DNA]</scope>
    <source>
        <strain evidence="13 14">DSM 21600</strain>
    </source>
</reference>
<evidence type="ECO:0000256" key="3">
    <source>
        <dbReference type="ARBA" id="ARBA00022448"/>
    </source>
</evidence>
<dbReference type="InterPro" id="IPR013525">
    <property type="entry name" value="ABC2_TM"/>
</dbReference>
<dbReference type="PRINTS" id="PR00164">
    <property type="entry name" value="ABC2TRNSPORT"/>
</dbReference>
<dbReference type="Pfam" id="PF01061">
    <property type="entry name" value="ABC2_membrane"/>
    <property type="match status" value="1"/>
</dbReference>
<name>A0ABS4E2X9_9HYPH</name>